<organism evidence="1 2">
    <name type="scientific">Gossypium schwendimanii</name>
    <name type="common">Cotton</name>
    <dbReference type="NCBI Taxonomy" id="34291"/>
    <lineage>
        <taxon>Eukaryota</taxon>
        <taxon>Viridiplantae</taxon>
        <taxon>Streptophyta</taxon>
        <taxon>Embryophyta</taxon>
        <taxon>Tracheophyta</taxon>
        <taxon>Spermatophyta</taxon>
        <taxon>Magnoliopsida</taxon>
        <taxon>eudicotyledons</taxon>
        <taxon>Gunneridae</taxon>
        <taxon>Pentapetalae</taxon>
        <taxon>rosids</taxon>
        <taxon>malvids</taxon>
        <taxon>Malvales</taxon>
        <taxon>Malvaceae</taxon>
        <taxon>Malvoideae</taxon>
        <taxon>Gossypium</taxon>
    </lineage>
</organism>
<name>A0A7J9N1H3_GOSSC</name>
<dbReference type="PANTHER" id="PTHR16469:SF27">
    <property type="entry name" value="UBIQUITIN-ASSOCIATED AND SH3 DOMAIN-CONTAINING BA-RELATED"/>
    <property type="match status" value="1"/>
</dbReference>
<evidence type="ECO:0000313" key="1">
    <source>
        <dbReference type="EMBL" id="MBA0877080.1"/>
    </source>
</evidence>
<evidence type="ECO:0000313" key="2">
    <source>
        <dbReference type="Proteomes" id="UP000593576"/>
    </source>
</evidence>
<protein>
    <recommendedName>
        <fullName evidence="3">Phosphoglycerate mutase family protein</fullName>
    </recommendedName>
</protein>
<keyword evidence="2" id="KW-1185">Reference proteome</keyword>
<evidence type="ECO:0008006" key="3">
    <source>
        <dbReference type="Google" id="ProtNLM"/>
    </source>
</evidence>
<dbReference type="PANTHER" id="PTHR16469">
    <property type="entry name" value="UBIQUITIN-ASSOCIATED AND SH3 DOMAIN-CONTAINING BA-RELATED"/>
    <property type="match status" value="1"/>
</dbReference>
<dbReference type="SUPFAM" id="SSF53254">
    <property type="entry name" value="Phosphoglycerate mutase-like"/>
    <property type="match status" value="1"/>
</dbReference>
<gene>
    <name evidence="1" type="ORF">Goshw_014249</name>
</gene>
<dbReference type="Pfam" id="PF00300">
    <property type="entry name" value="His_Phos_1"/>
    <property type="match status" value="1"/>
</dbReference>
<dbReference type="Proteomes" id="UP000593576">
    <property type="component" value="Unassembled WGS sequence"/>
</dbReference>
<sequence length="359" mass="39978">MASTESETTTFYQNVVVMRHGDRKDNFDPTWIKTAERPWDPPLVDNGMARAFRTGRTFRTILPFQIHRVFVSPFIRCVQTASEVVAALCAVDVEANAKSSTDVIKFDPSKVKVSIEYGLCEMLNKEAIRVDVAPKDGNFGFDVPLLETMFPSGTLDPSFERVYEKRDLKQKGLMYMDINITSQRKSALVDTEESGLFISEKVVSKLGLSISKLSKRIKLVPIVGVAQGVELRHQDESNHYDPKDATKASQEWAGENVTGCGSKLMPQWEETVDESRSRYKQIIKALADKYPSENLLLVTHGEGVGVSISGFLEHTTVVEVEYCGYAELKRLMTCKNGSTTAGNFLGLTKSGQSGITYFD</sequence>
<dbReference type="Gene3D" id="3.40.50.1240">
    <property type="entry name" value="Phosphoglycerate mutase-like"/>
    <property type="match status" value="2"/>
</dbReference>
<proteinExistence type="predicted"/>
<accession>A0A7J9N1H3</accession>
<dbReference type="AlphaFoldDB" id="A0A7J9N1H3"/>
<dbReference type="OrthoDB" id="414418at2759"/>
<comment type="caution">
    <text evidence="1">The sequence shown here is derived from an EMBL/GenBank/DDBJ whole genome shotgun (WGS) entry which is preliminary data.</text>
</comment>
<reference evidence="1 2" key="1">
    <citation type="journal article" date="2019" name="Genome Biol. Evol.">
        <title>Insights into the evolution of the New World diploid cottons (Gossypium, subgenus Houzingenia) based on genome sequencing.</title>
        <authorList>
            <person name="Grover C.E."/>
            <person name="Arick M.A. 2nd"/>
            <person name="Thrash A."/>
            <person name="Conover J.L."/>
            <person name="Sanders W.S."/>
            <person name="Peterson D.G."/>
            <person name="Frelichowski J.E."/>
            <person name="Scheffler J.A."/>
            <person name="Scheffler B.E."/>
            <person name="Wendel J.F."/>
        </authorList>
    </citation>
    <scope>NUCLEOTIDE SEQUENCE [LARGE SCALE GENOMIC DNA]</scope>
    <source>
        <strain evidence="1">1</strain>
        <tissue evidence="1">Leaf</tissue>
    </source>
</reference>
<dbReference type="InterPro" id="IPR029033">
    <property type="entry name" value="His_PPase_superfam"/>
</dbReference>
<dbReference type="InterPro" id="IPR051710">
    <property type="entry name" value="Phosphatase_SH3-domain"/>
</dbReference>
<dbReference type="InterPro" id="IPR013078">
    <property type="entry name" value="His_Pase_superF_clade-1"/>
</dbReference>
<dbReference type="CDD" id="cd07067">
    <property type="entry name" value="HP_PGM_like"/>
    <property type="match status" value="1"/>
</dbReference>
<dbReference type="EMBL" id="JABFAF010267079">
    <property type="protein sequence ID" value="MBA0877080.1"/>
    <property type="molecule type" value="Genomic_DNA"/>
</dbReference>